<gene>
    <name evidence="1" type="ORF">ACWI_03450</name>
</gene>
<proteinExistence type="predicted"/>
<reference evidence="1 2" key="1">
    <citation type="submission" date="2015-09" db="EMBL/GenBank/DDBJ databases">
        <title>Genome sequence of Acetobacterium wieringae DSM 1911.</title>
        <authorList>
            <person name="Poehlein A."/>
            <person name="Bengelsdorf F.R."/>
            <person name="Schiel-Bengelsdorf B."/>
            <person name="Duerre P."/>
            <person name="Daniel R."/>
        </authorList>
    </citation>
    <scope>NUCLEOTIDE SEQUENCE [LARGE SCALE GENOMIC DNA]</scope>
    <source>
        <strain evidence="1 2">DSM 1911</strain>
    </source>
</reference>
<evidence type="ECO:0000313" key="1">
    <source>
        <dbReference type="EMBL" id="OFV72095.1"/>
    </source>
</evidence>
<sequence length="81" mass="9233">MKQSDPREIKKQITLCEVKLYGSEITEPAEFFKDCEISATELSECVVIKVKDTHSAIKIKKTALLSLMGYPGNHQKYTERI</sequence>
<protein>
    <submittedName>
        <fullName evidence="1">Uncharacterized protein</fullName>
    </submittedName>
</protein>
<accession>A0A1F2PMB1</accession>
<organism evidence="1 2">
    <name type="scientific">Acetobacterium wieringae</name>
    <dbReference type="NCBI Taxonomy" id="52694"/>
    <lineage>
        <taxon>Bacteria</taxon>
        <taxon>Bacillati</taxon>
        <taxon>Bacillota</taxon>
        <taxon>Clostridia</taxon>
        <taxon>Eubacteriales</taxon>
        <taxon>Eubacteriaceae</taxon>
        <taxon>Acetobacterium</taxon>
    </lineage>
</organism>
<evidence type="ECO:0000313" key="2">
    <source>
        <dbReference type="Proteomes" id="UP000176244"/>
    </source>
</evidence>
<dbReference type="AlphaFoldDB" id="A0A1F2PMB1"/>
<dbReference type="EMBL" id="LKEU01000012">
    <property type="protein sequence ID" value="OFV72095.1"/>
    <property type="molecule type" value="Genomic_DNA"/>
</dbReference>
<dbReference type="Proteomes" id="UP000176244">
    <property type="component" value="Unassembled WGS sequence"/>
</dbReference>
<comment type="caution">
    <text evidence="1">The sequence shown here is derived from an EMBL/GenBank/DDBJ whole genome shotgun (WGS) entry which is preliminary data.</text>
</comment>
<name>A0A1F2PMB1_9FIRM</name>
<dbReference type="STRING" id="52694.ACWI_03450"/>
<dbReference type="RefSeq" id="WP_070369718.1">
    <property type="nucleotide sequence ID" value="NZ_LKEU01000012.1"/>
</dbReference>